<evidence type="ECO:0000313" key="2">
    <source>
        <dbReference type="Proteomes" id="UP001224392"/>
    </source>
</evidence>
<accession>A0ABQ6LY64</accession>
<name>A0ABQ6LY64_9GAMM</name>
<proteinExistence type="predicted"/>
<keyword evidence="2" id="KW-1185">Reference proteome</keyword>
<dbReference type="Proteomes" id="UP001224392">
    <property type="component" value="Unassembled WGS sequence"/>
</dbReference>
<evidence type="ECO:0000313" key="1">
    <source>
        <dbReference type="EMBL" id="GMG87044.1"/>
    </source>
</evidence>
<reference evidence="1 2" key="1">
    <citation type="submission" date="2023-04" db="EMBL/GenBank/DDBJ databases">
        <title>Marinobulbifer ophiurae gen. nov., sp. Nov., isolate from tissue of brittle star Ophioplocus japonicus.</title>
        <authorList>
            <person name="Kawano K."/>
            <person name="Sawayama S."/>
            <person name="Nakagawa S."/>
        </authorList>
    </citation>
    <scope>NUCLEOTIDE SEQUENCE [LARGE SCALE GENOMIC DNA]</scope>
    <source>
        <strain evidence="1 2">NKW57</strain>
    </source>
</reference>
<protein>
    <submittedName>
        <fullName evidence="1">Uncharacterized protein</fullName>
    </submittedName>
</protein>
<sequence length="45" mass="4630">MPFATTPLHDLLAGIPECGAEGADLVRLAPGYPHMPAACPGRIAM</sequence>
<organism evidence="1 2">
    <name type="scientific">Biformimicrobium ophioploci</name>
    <dbReference type="NCBI Taxonomy" id="3036711"/>
    <lineage>
        <taxon>Bacteria</taxon>
        <taxon>Pseudomonadati</taxon>
        <taxon>Pseudomonadota</taxon>
        <taxon>Gammaproteobacteria</taxon>
        <taxon>Cellvibrionales</taxon>
        <taxon>Microbulbiferaceae</taxon>
        <taxon>Biformimicrobium</taxon>
    </lineage>
</organism>
<comment type="caution">
    <text evidence="1">The sequence shown here is derived from an EMBL/GenBank/DDBJ whole genome shotgun (WGS) entry which is preliminary data.</text>
</comment>
<dbReference type="EMBL" id="BSYJ01000003">
    <property type="protein sequence ID" value="GMG87044.1"/>
    <property type="molecule type" value="Genomic_DNA"/>
</dbReference>
<gene>
    <name evidence="1" type="ORF">MNKW57_13650</name>
</gene>